<feature type="domain" description="Response regulatory" evidence="2">
    <location>
        <begin position="8"/>
        <end position="135"/>
    </location>
</feature>
<protein>
    <submittedName>
        <fullName evidence="3">Response regulator receiver domain protein</fullName>
    </submittedName>
</protein>
<evidence type="ECO:0000256" key="1">
    <source>
        <dbReference type="PROSITE-ProRule" id="PRU00169"/>
    </source>
</evidence>
<reference evidence="3 4" key="1">
    <citation type="submission" date="2013-01" db="EMBL/GenBank/DDBJ databases">
        <authorList>
            <person name="Harkins D.M."/>
            <person name="Durkin A.S."/>
            <person name="Brinkac L.M."/>
            <person name="Haft D.H."/>
            <person name="Selengut J.D."/>
            <person name="Sanka R."/>
            <person name="DePew J."/>
            <person name="Purushe J."/>
            <person name="Hartskeerl R.A."/>
            <person name="Ahmed A."/>
            <person name="van der Linden H."/>
            <person name="Goris M.G.A."/>
            <person name="Vinetz J.M."/>
            <person name="Sutton G.G."/>
            <person name="Nierman W.C."/>
            <person name="Fouts D.E."/>
        </authorList>
    </citation>
    <scope>NUCLEOTIDE SEQUENCE [LARGE SCALE GENOMIC DNA]</scope>
    <source>
        <strain evidence="3 4">TE 1992</strain>
    </source>
</reference>
<dbReference type="AlphaFoldDB" id="M3ESC5"/>
<evidence type="ECO:0000313" key="4">
    <source>
        <dbReference type="Proteomes" id="UP000011754"/>
    </source>
</evidence>
<name>M3ESC5_LEPIR</name>
<keyword evidence="1" id="KW-0597">Phosphoprotein</keyword>
<comment type="caution">
    <text evidence="3">The sequence shown here is derived from an EMBL/GenBank/DDBJ whole genome shotgun (WGS) entry which is preliminary data.</text>
</comment>
<organism evidence="3 4">
    <name type="scientific">Leptospira interrogans serovar Lora str. TE 1992</name>
    <dbReference type="NCBI Taxonomy" id="1193028"/>
    <lineage>
        <taxon>Bacteria</taxon>
        <taxon>Pseudomonadati</taxon>
        <taxon>Spirochaetota</taxon>
        <taxon>Spirochaetia</taxon>
        <taxon>Leptospirales</taxon>
        <taxon>Leptospiraceae</taxon>
        <taxon>Leptospira</taxon>
    </lineage>
</organism>
<evidence type="ECO:0000313" key="3">
    <source>
        <dbReference type="EMBL" id="EMF40716.1"/>
    </source>
</evidence>
<dbReference type="PROSITE" id="PS50110">
    <property type="entry name" value="RESPONSE_REGULATORY"/>
    <property type="match status" value="1"/>
</dbReference>
<dbReference type="EMBL" id="AKWW02000072">
    <property type="protein sequence ID" value="EMF40716.1"/>
    <property type="molecule type" value="Genomic_DNA"/>
</dbReference>
<dbReference type="SMART" id="SM00448">
    <property type="entry name" value="REC"/>
    <property type="match status" value="1"/>
</dbReference>
<sequence length="143" mass="16640">MKNKKLKCILLIDDNQDDNFFHERVIYKGNYAETVIKKQSGQEALLFLKNKPNNIEPFPDLIFLDINMPGMNGWEFLEEYKKLDQKLQNSLLIIMLTTSDNPDDKNKFSQFGSTSDFKTKPLTNAMLDEILERYFSESVSTDS</sequence>
<evidence type="ECO:0000259" key="2">
    <source>
        <dbReference type="PROSITE" id="PS50110"/>
    </source>
</evidence>
<dbReference type="GO" id="GO:0000160">
    <property type="term" value="P:phosphorelay signal transduction system"/>
    <property type="evidence" value="ECO:0007669"/>
    <property type="project" value="InterPro"/>
</dbReference>
<accession>M3ESC5</accession>
<dbReference type="SUPFAM" id="SSF52172">
    <property type="entry name" value="CheY-like"/>
    <property type="match status" value="1"/>
</dbReference>
<dbReference type="Gene3D" id="3.40.50.2300">
    <property type="match status" value="1"/>
</dbReference>
<dbReference type="Pfam" id="PF00072">
    <property type="entry name" value="Response_reg"/>
    <property type="match status" value="1"/>
</dbReference>
<dbReference type="PANTHER" id="PTHR44520:SF2">
    <property type="entry name" value="RESPONSE REGULATOR RCP1"/>
    <property type="match status" value="1"/>
</dbReference>
<proteinExistence type="predicted"/>
<dbReference type="InterPro" id="IPR052893">
    <property type="entry name" value="TCS_response_regulator"/>
</dbReference>
<dbReference type="InterPro" id="IPR001789">
    <property type="entry name" value="Sig_transdc_resp-reg_receiver"/>
</dbReference>
<dbReference type="PANTHER" id="PTHR44520">
    <property type="entry name" value="RESPONSE REGULATOR RCP1-RELATED"/>
    <property type="match status" value="1"/>
</dbReference>
<gene>
    <name evidence="3" type="ORF">LEP1GSC067_3101</name>
</gene>
<feature type="modified residue" description="4-aspartylphosphate" evidence="1">
    <location>
        <position position="65"/>
    </location>
</feature>
<dbReference type="Proteomes" id="UP000011754">
    <property type="component" value="Unassembled WGS sequence"/>
</dbReference>
<dbReference type="InterPro" id="IPR011006">
    <property type="entry name" value="CheY-like_superfamily"/>
</dbReference>